<feature type="transmembrane region" description="Helical" evidence="7">
    <location>
        <begin position="33"/>
        <end position="50"/>
    </location>
</feature>
<evidence type="ECO:0000256" key="1">
    <source>
        <dbReference type="ARBA" id="ARBA00004141"/>
    </source>
</evidence>
<dbReference type="InterPro" id="IPR049326">
    <property type="entry name" value="Rhodopsin_dom_fungi"/>
</dbReference>
<evidence type="ECO:0000256" key="3">
    <source>
        <dbReference type="ARBA" id="ARBA00022989"/>
    </source>
</evidence>
<comment type="caution">
    <text evidence="9">The sequence shown here is derived from an EMBL/GenBank/DDBJ whole genome shotgun (WGS) entry which is preliminary data.</text>
</comment>
<protein>
    <recommendedName>
        <fullName evidence="8">Rhodopsin domain-containing protein</fullName>
    </recommendedName>
</protein>
<reference evidence="9" key="1">
    <citation type="submission" date="2020-02" db="EMBL/GenBank/DDBJ databases">
        <authorList>
            <person name="Palmer J.M."/>
        </authorList>
    </citation>
    <scope>NUCLEOTIDE SEQUENCE</scope>
    <source>
        <strain evidence="9">EPUS1.4</strain>
        <tissue evidence="9">Thallus</tissue>
    </source>
</reference>
<keyword evidence="4 7" id="KW-0472">Membrane</keyword>
<evidence type="ECO:0000256" key="7">
    <source>
        <dbReference type="SAM" id="Phobius"/>
    </source>
</evidence>
<accession>A0A8H7E3T1</accession>
<feature type="transmembrane region" description="Helical" evidence="7">
    <location>
        <begin position="224"/>
        <end position="244"/>
    </location>
</feature>
<dbReference type="Pfam" id="PF20684">
    <property type="entry name" value="Fung_rhodopsin"/>
    <property type="match status" value="1"/>
</dbReference>
<feature type="transmembrane region" description="Helical" evidence="7">
    <location>
        <begin position="188"/>
        <end position="212"/>
    </location>
</feature>
<feature type="region of interest" description="Disordered" evidence="6">
    <location>
        <begin position="332"/>
        <end position="353"/>
    </location>
</feature>
<dbReference type="Proteomes" id="UP000606974">
    <property type="component" value="Unassembled WGS sequence"/>
</dbReference>
<proteinExistence type="inferred from homology"/>
<evidence type="ECO:0000313" key="9">
    <source>
        <dbReference type="EMBL" id="KAF7509484.1"/>
    </source>
</evidence>
<feature type="transmembrane region" description="Helical" evidence="7">
    <location>
        <begin position="145"/>
        <end position="168"/>
    </location>
</feature>
<dbReference type="OrthoDB" id="5342292at2759"/>
<feature type="compositionally biased region" description="Basic and acidic residues" evidence="6">
    <location>
        <begin position="343"/>
        <end position="353"/>
    </location>
</feature>
<evidence type="ECO:0000256" key="5">
    <source>
        <dbReference type="ARBA" id="ARBA00038359"/>
    </source>
</evidence>
<dbReference type="EMBL" id="JAACFV010000041">
    <property type="protein sequence ID" value="KAF7509484.1"/>
    <property type="molecule type" value="Genomic_DNA"/>
</dbReference>
<evidence type="ECO:0000313" key="10">
    <source>
        <dbReference type="Proteomes" id="UP000606974"/>
    </source>
</evidence>
<feature type="transmembrane region" description="Helical" evidence="7">
    <location>
        <begin position="115"/>
        <end position="133"/>
    </location>
</feature>
<comment type="subcellular location">
    <subcellularLocation>
        <location evidence="1">Membrane</location>
        <topology evidence="1">Multi-pass membrane protein</topology>
    </subcellularLocation>
</comment>
<sequence length="353" mass="39586">MDLSTLPRDTPALKPPPGTTSNFDNPYNIKPEIYATVGVCLGVSTVLVWLRAYTKFVILKSHGWEDYYSFIAWAGLVAYAVLGLIASSYGSGVHQWDVRIHNFVTWAKLANVMEIYYNPLIFITKLSILLQYIKIFAPSRTGKTYWSVHFLIWINLLFYIAVMLVQIMQCLPRAKIWNPTIPGRCVDIANVLIVGAIINVVSDVSILVLPIHKVWHLQMPRNRKIGVSAVFMAGLFACISSIVRMVGNVQFARTEDLTFALTPVALWTFAEVTSGILCGCLPVLPQFFRFYVPKWRQTLHLSPGNTSPGGSKTSYACRMAALKDHKTHVQDAPGADGRYIELNNHKPPTDIRE</sequence>
<feature type="transmembrane region" description="Helical" evidence="7">
    <location>
        <begin position="264"/>
        <end position="284"/>
    </location>
</feature>
<dbReference type="PANTHER" id="PTHR33048">
    <property type="entry name" value="PTH11-LIKE INTEGRAL MEMBRANE PROTEIN (AFU_ORTHOLOGUE AFUA_5G11245)"/>
    <property type="match status" value="1"/>
</dbReference>
<dbReference type="GO" id="GO:0016020">
    <property type="term" value="C:membrane"/>
    <property type="evidence" value="ECO:0007669"/>
    <property type="project" value="UniProtKB-SubCell"/>
</dbReference>
<keyword evidence="2 7" id="KW-0812">Transmembrane</keyword>
<evidence type="ECO:0000259" key="8">
    <source>
        <dbReference type="Pfam" id="PF20684"/>
    </source>
</evidence>
<evidence type="ECO:0000256" key="6">
    <source>
        <dbReference type="SAM" id="MobiDB-lite"/>
    </source>
</evidence>
<evidence type="ECO:0000256" key="4">
    <source>
        <dbReference type="ARBA" id="ARBA00023136"/>
    </source>
</evidence>
<gene>
    <name evidence="9" type="ORF">GJ744_008047</name>
</gene>
<name>A0A8H7E3T1_9EURO</name>
<comment type="similarity">
    <text evidence="5">Belongs to the SAT4 family.</text>
</comment>
<dbReference type="PANTHER" id="PTHR33048:SF160">
    <property type="entry name" value="SAT4 FAMILY MEMBRANE PROTEIN"/>
    <property type="match status" value="1"/>
</dbReference>
<organism evidence="9 10">
    <name type="scientific">Endocarpon pusillum</name>
    <dbReference type="NCBI Taxonomy" id="364733"/>
    <lineage>
        <taxon>Eukaryota</taxon>
        <taxon>Fungi</taxon>
        <taxon>Dikarya</taxon>
        <taxon>Ascomycota</taxon>
        <taxon>Pezizomycotina</taxon>
        <taxon>Eurotiomycetes</taxon>
        <taxon>Chaetothyriomycetidae</taxon>
        <taxon>Verrucariales</taxon>
        <taxon>Verrucariaceae</taxon>
        <taxon>Endocarpon</taxon>
    </lineage>
</organism>
<feature type="region of interest" description="Disordered" evidence="6">
    <location>
        <begin position="1"/>
        <end position="23"/>
    </location>
</feature>
<keyword evidence="10" id="KW-1185">Reference proteome</keyword>
<dbReference type="AlphaFoldDB" id="A0A8H7E3T1"/>
<keyword evidence="3 7" id="KW-1133">Transmembrane helix</keyword>
<evidence type="ECO:0000256" key="2">
    <source>
        <dbReference type="ARBA" id="ARBA00022692"/>
    </source>
</evidence>
<dbReference type="InterPro" id="IPR052337">
    <property type="entry name" value="SAT4-like"/>
</dbReference>
<feature type="domain" description="Rhodopsin" evidence="8">
    <location>
        <begin position="50"/>
        <end position="288"/>
    </location>
</feature>
<feature type="transmembrane region" description="Helical" evidence="7">
    <location>
        <begin position="70"/>
        <end position="89"/>
    </location>
</feature>